<accession>A0AAW9RY71</accession>
<dbReference type="Proteomes" id="UP001403385">
    <property type="component" value="Unassembled WGS sequence"/>
</dbReference>
<dbReference type="AlphaFoldDB" id="A0AAW9RY71"/>
<gene>
    <name evidence="2" type="ORF">AAG747_18080</name>
</gene>
<name>A0AAW9RY71_9BACT</name>
<protein>
    <submittedName>
        <fullName evidence="2">Uncharacterized protein</fullName>
    </submittedName>
</protein>
<keyword evidence="3" id="KW-1185">Reference proteome</keyword>
<proteinExistence type="predicted"/>
<sequence>MKYLLFIISLIGQLLFATYLQAQQMPVSAGAESRALGHVRVSVDNVNNVLNNPSLLGQAKKIQFSANYQNLFSSSFLHAISATAQGVFFKGGWGVAWQRFGSALYSEHRLSWGYGHQLEGVSLGVSGQYLQMQAQGERSFGAFLANAGVMTRLYPKLALGAVFHNIFQAKAGENLSQQIPSFIAIGLLYQPYDKVRIHTEIEKELLSKVALKAGLAWEVLPALDLRAGFVTEPFLTSLGLGLRSGAFLIDYGVSLHPMLPLSHALSLSFSPQKNKKTHAQ</sequence>
<dbReference type="RefSeq" id="WP_346822617.1">
    <property type="nucleotide sequence ID" value="NZ_JBDKWZ010000010.1"/>
</dbReference>
<dbReference type="EMBL" id="JBDKWZ010000010">
    <property type="protein sequence ID" value="MEN7549839.1"/>
    <property type="molecule type" value="Genomic_DNA"/>
</dbReference>
<feature type="signal peptide" evidence="1">
    <location>
        <begin position="1"/>
        <end position="22"/>
    </location>
</feature>
<dbReference type="Gene3D" id="2.40.160.60">
    <property type="entry name" value="Outer membrane protein transport protein (OMPP1/FadL/TodX)"/>
    <property type="match status" value="1"/>
</dbReference>
<evidence type="ECO:0000313" key="2">
    <source>
        <dbReference type="EMBL" id="MEN7549839.1"/>
    </source>
</evidence>
<organism evidence="2 3">
    <name type="scientific">Rapidithrix thailandica</name>
    <dbReference type="NCBI Taxonomy" id="413964"/>
    <lineage>
        <taxon>Bacteria</taxon>
        <taxon>Pseudomonadati</taxon>
        <taxon>Bacteroidota</taxon>
        <taxon>Cytophagia</taxon>
        <taxon>Cytophagales</taxon>
        <taxon>Flammeovirgaceae</taxon>
        <taxon>Rapidithrix</taxon>
    </lineage>
</organism>
<reference evidence="2 3" key="1">
    <citation type="submission" date="2024-04" db="EMBL/GenBank/DDBJ databases">
        <title>Novel genus in family Flammeovirgaceae.</title>
        <authorList>
            <person name="Nguyen T.H."/>
            <person name="Vuong T.Q."/>
            <person name="Le H."/>
            <person name="Kim S.-G."/>
        </authorList>
    </citation>
    <scope>NUCLEOTIDE SEQUENCE [LARGE SCALE GENOMIC DNA]</scope>
    <source>
        <strain evidence="2 3">JCM 23209</strain>
    </source>
</reference>
<feature type="chain" id="PRO_5043768439" evidence="1">
    <location>
        <begin position="23"/>
        <end position="280"/>
    </location>
</feature>
<dbReference type="SUPFAM" id="SSF56935">
    <property type="entry name" value="Porins"/>
    <property type="match status" value="1"/>
</dbReference>
<evidence type="ECO:0000256" key="1">
    <source>
        <dbReference type="SAM" id="SignalP"/>
    </source>
</evidence>
<comment type="caution">
    <text evidence="2">The sequence shown here is derived from an EMBL/GenBank/DDBJ whole genome shotgun (WGS) entry which is preliminary data.</text>
</comment>
<keyword evidence="1" id="KW-0732">Signal</keyword>
<evidence type="ECO:0000313" key="3">
    <source>
        <dbReference type="Proteomes" id="UP001403385"/>
    </source>
</evidence>